<gene>
    <name evidence="1" type="ORF">LV89_04510</name>
</gene>
<dbReference type="EMBL" id="QGGO01000038">
    <property type="protein sequence ID" value="PWK17059.1"/>
    <property type="molecule type" value="Genomic_DNA"/>
</dbReference>
<evidence type="ECO:0000313" key="1">
    <source>
        <dbReference type="EMBL" id="PWK17059.1"/>
    </source>
</evidence>
<evidence type="ECO:0000313" key="2">
    <source>
        <dbReference type="Proteomes" id="UP000245489"/>
    </source>
</evidence>
<proteinExistence type="predicted"/>
<keyword evidence="2" id="KW-1185">Reference proteome</keyword>
<name>A0A316DIK2_9BACT</name>
<comment type="caution">
    <text evidence="1">The sequence shown here is derived from an EMBL/GenBank/DDBJ whole genome shotgun (WGS) entry which is preliminary data.</text>
</comment>
<organism evidence="1 2">
    <name type="scientific">Arcicella aurantiaca</name>
    <dbReference type="NCBI Taxonomy" id="591202"/>
    <lineage>
        <taxon>Bacteria</taxon>
        <taxon>Pseudomonadati</taxon>
        <taxon>Bacteroidota</taxon>
        <taxon>Cytophagia</taxon>
        <taxon>Cytophagales</taxon>
        <taxon>Flectobacillaceae</taxon>
        <taxon>Arcicella</taxon>
    </lineage>
</organism>
<accession>A0A316DIK2</accession>
<sequence length="282" mass="32549">MRYIFGFLDKWLSVFFLSILILFFWGLSKCSDDESVKIEEQKSELPLINPDGSINIKINESFQHPESGLIIGFDNGAGNLYNVSLPKSGTSMEVLFIGNSFDFEDKNDNKYKCTLLAYNTTLEVATIVIKREQAVEKKNEYEVKAKENEYIYYAVNSESFHDGKFETQLRIIDLYVNSDDNKILGQFYICSDGVDYGERDLYMYDKFKYDCGNYSYEVSVLKIFKQNYSAESDFFDIKIDGKVYQLPTDKDSAILKITKLKKEKKEDIYEEGQVLDGSSTSM</sequence>
<dbReference type="Proteomes" id="UP000245489">
    <property type="component" value="Unassembled WGS sequence"/>
</dbReference>
<dbReference type="AlphaFoldDB" id="A0A316DIK2"/>
<reference evidence="1 2" key="1">
    <citation type="submission" date="2018-05" db="EMBL/GenBank/DDBJ databases">
        <title>Genomic Encyclopedia of Archaeal and Bacterial Type Strains, Phase II (KMG-II): from individual species to whole genera.</title>
        <authorList>
            <person name="Goeker M."/>
        </authorList>
    </citation>
    <scope>NUCLEOTIDE SEQUENCE [LARGE SCALE GENOMIC DNA]</scope>
    <source>
        <strain evidence="1 2">DSM 22214</strain>
    </source>
</reference>
<dbReference type="RefSeq" id="WP_109745160.1">
    <property type="nucleotide sequence ID" value="NZ_QGGO01000038.1"/>
</dbReference>
<protein>
    <submittedName>
        <fullName evidence="1">Uncharacterized protein</fullName>
    </submittedName>
</protein>